<evidence type="ECO:0000313" key="5">
    <source>
        <dbReference type="EMBL" id="VYT80436.1"/>
    </source>
</evidence>
<evidence type="ECO:0000256" key="3">
    <source>
        <dbReference type="ARBA" id="ARBA00022801"/>
    </source>
</evidence>
<evidence type="ECO:0000256" key="1">
    <source>
        <dbReference type="ARBA" id="ARBA00022612"/>
    </source>
</evidence>
<dbReference type="GO" id="GO:0006508">
    <property type="term" value="P:proteolysis"/>
    <property type="evidence" value="ECO:0007669"/>
    <property type="project" value="UniProtKB-KW"/>
</dbReference>
<keyword evidence="2 5" id="KW-0645">Protease</keyword>
<evidence type="ECO:0000256" key="2">
    <source>
        <dbReference type="ARBA" id="ARBA00022670"/>
    </source>
</evidence>
<dbReference type="InterPro" id="IPR054613">
    <property type="entry name" value="Peptidase_S78_dom"/>
</dbReference>
<dbReference type="NCBIfam" id="TIGR01543">
    <property type="entry name" value="proheadase_HK97"/>
    <property type="match status" value="1"/>
</dbReference>
<evidence type="ECO:0000259" key="4">
    <source>
        <dbReference type="Pfam" id="PF04586"/>
    </source>
</evidence>
<name>A0A6N2ZR47_9FIRM</name>
<protein>
    <submittedName>
        <fullName evidence="5">Caudovirus prohead protease</fullName>
    </submittedName>
</protein>
<sequence length="196" mass="22386">MRKNRKMEHRMMTVQAIQNDTDDIQTRTVEGYAAVFNEETLIWKSEYTGYEYREVILPGAFDNTDFSQCVLNYNHGGMLFARTASGTLQLTVDEKGLKLTGDVADTSIGNDVYSLIKRGDLNKMSFAFIVNGEEEEIDRENKVYTRKIKSVKAVYDVSIVDNPAYKGTSVSARTNGDYERYEDIEKRKRLTLLAMT</sequence>
<dbReference type="EMBL" id="CACRUN010000008">
    <property type="protein sequence ID" value="VYT80436.1"/>
    <property type="molecule type" value="Genomic_DNA"/>
</dbReference>
<dbReference type="Pfam" id="PF04586">
    <property type="entry name" value="Peptidase_S78"/>
    <property type="match status" value="1"/>
</dbReference>
<dbReference type="GO" id="GO:0008233">
    <property type="term" value="F:peptidase activity"/>
    <property type="evidence" value="ECO:0007669"/>
    <property type="project" value="UniProtKB-KW"/>
</dbReference>
<dbReference type="RefSeq" id="WP_422103786.1">
    <property type="nucleotide sequence ID" value="NZ_CACRUN010000008.1"/>
</dbReference>
<keyword evidence="1" id="KW-1188">Viral release from host cell</keyword>
<proteinExistence type="predicted"/>
<accession>A0A6N2ZR47</accession>
<gene>
    <name evidence="5" type="ORF">VALFYP47_00880</name>
</gene>
<feature type="domain" description="Prohead serine protease" evidence="4">
    <location>
        <begin position="23"/>
        <end position="174"/>
    </location>
</feature>
<dbReference type="InterPro" id="IPR006433">
    <property type="entry name" value="Prohead_protease"/>
</dbReference>
<organism evidence="5">
    <name type="scientific">Veillonella atypica</name>
    <dbReference type="NCBI Taxonomy" id="39777"/>
    <lineage>
        <taxon>Bacteria</taxon>
        <taxon>Bacillati</taxon>
        <taxon>Bacillota</taxon>
        <taxon>Negativicutes</taxon>
        <taxon>Veillonellales</taxon>
        <taxon>Veillonellaceae</taxon>
        <taxon>Veillonella</taxon>
    </lineage>
</organism>
<reference evidence="5" key="1">
    <citation type="submission" date="2019-11" db="EMBL/GenBank/DDBJ databases">
        <authorList>
            <person name="Feng L."/>
        </authorList>
    </citation>
    <scope>NUCLEOTIDE SEQUENCE</scope>
    <source>
        <strain evidence="5">VatypicaLFYP47</strain>
    </source>
</reference>
<dbReference type="AlphaFoldDB" id="A0A6N2ZR47"/>
<keyword evidence="3" id="KW-0378">Hydrolase</keyword>